<dbReference type="GO" id="GO:0003676">
    <property type="term" value="F:nucleic acid binding"/>
    <property type="evidence" value="ECO:0007669"/>
    <property type="project" value="InterPro"/>
</dbReference>
<dbReference type="Gene3D" id="3.40.1350.10">
    <property type="match status" value="1"/>
</dbReference>
<gene>
    <name evidence="1" type="ORF">LCGC14_0572990</name>
</gene>
<organism evidence="1">
    <name type="scientific">marine sediment metagenome</name>
    <dbReference type="NCBI Taxonomy" id="412755"/>
    <lineage>
        <taxon>unclassified sequences</taxon>
        <taxon>metagenomes</taxon>
        <taxon>ecological metagenomes</taxon>
    </lineage>
</organism>
<reference evidence="1" key="1">
    <citation type="journal article" date="2015" name="Nature">
        <title>Complex archaea that bridge the gap between prokaryotes and eukaryotes.</title>
        <authorList>
            <person name="Spang A."/>
            <person name="Saw J.H."/>
            <person name="Jorgensen S.L."/>
            <person name="Zaremba-Niedzwiedzka K."/>
            <person name="Martijn J."/>
            <person name="Lind A.E."/>
            <person name="van Eijk R."/>
            <person name="Schleper C."/>
            <person name="Guy L."/>
            <person name="Ettema T.J."/>
        </authorList>
    </citation>
    <scope>NUCLEOTIDE SEQUENCE</scope>
</reference>
<dbReference type="AlphaFoldDB" id="A0A0F9URY0"/>
<dbReference type="EMBL" id="LAZR01000846">
    <property type="protein sequence ID" value="KKN56388.1"/>
    <property type="molecule type" value="Genomic_DNA"/>
</dbReference>
<evidence type="ECO:0008006" key="2">
    <source>
        <dbReference type="Google" id="ProtNLM"/>
    </source>
</evidence>
<evidence type="ECO:0000313" key="1">
    <source>
        <dbReference type="EMBL" id="KKN56388.1"/>
    </source>
</evidence>
<protein>
    <recommendedName>
        <fullName evidence="2">VRR-NUC domain-containing protein</fullName>
    </recommendedName>
</protein>
<sequence length="99" mass="11082">MTQFSRRPPAYAKRTDPNQAEIVDALRKAGAWVYVAHQPFDLLVAFRGELNLLEVKTDKGRLNKKQKCMIEEMRVRSGCCPLVVRSVDEALGAIGAAHE</sequence>
<proteinExistence type="predicted"/>
<accession>A0A0F9URY0</accession>
<name>A0A0F9URY0_9ZZZZ</name>
<comment type="caution">
    <text evidence="1">The sequence shown here is derived from an EMBL/GenBank/DDBJ whole genome shotgun (WGS) entry which is preliminary data.</text>
</comment>
<dbReference type="InterPro" id="IPR011856">
    <property type="entry name" value="tRNA_endonuc-like_dom_sf"/>
</dbReference>